<evidence type="ECO:0000256" key="6">
    <source>
        <dbReference type="ARBA" id="ARBA00023306"/>
    </source>
</evidence>
<reference evidence="11" key="2">
    <citation type="submission" date="2023-06" db="EMBL/GenBank/DDBJ databases">
        <authorList>
            <person name="Ma L."/>
            <person name="Liu K.-W."/>
            <person name="Li Z."/>
            <person name="Hsiao Y.-Y."/>
            <person name="Qi Y."/>
            <person name="Fu T."/>
            <person name="Tang G."/>
            <person name="Zhang D."/>
            <person name="Sun W.-H."/>
            <person name="Liu D.-K."/>
            <person name="Li Y."/>
            <person name="Chen G.-Z."/>
            <person name="Liu X.-D."/>
            <person name="Liao X.-Y."/>
            <person name="Jiang Y.-T."/>
            <person name="Yu X."/>
            <person name="Hao Y."/>
            <person name="Huang J."/>
            <person name="Zhao X.-W."/>
            <person name="Ke S."/>
            <person name="Chen Y.-Y."/>
            <person name="Wu W.-L."/>
            <person name="Hsu J.-L."/>
            <person name="Lin Y.-F."/>
            <person name="Huang M.-D."/>
            <person name="Li C.-Y."/>
            <person name="Huang L."/>
            <person name="Wang Z.-W."/>
            <person name="Zhao X."/>
            <person name="Zhong W.-Y."/>
            <person name="Peng D.-H."/>
            <person name="Ahmad S."/>
            <person name="Lan S."/>
            <person name="Zhang J.-S."/>
            <person name="Tsai W.-C."/>
            <person name="Van De Peer Y."/>
            <person name="Liu Z.-J."/>
        </authorList>
    </citation>
    <scope>NUCLEOTIDE SEQUENCE</scope>
    <source>
        <strain evidence="11">CP</strain>
        <tissue evidence="11">Leaves</tissue>
    </source>
</reference>
<evidence type="ECO:0000256" key="4">
    <source>
        <dbReference type="ARBA" id="ARBA00022618"/>
    </source>
</evidence>
<gene>
    <name evidence="11" type="ORF">QJS10_CPA09g00535</name>
</gene>
<evidence type="ECO:0000313" key="12">
    <source>
        <dbReference type="Proteomes" id="UP001180020"/>
    </source>
</evidence>
<keyword evidence="4" id="KW-0132">Cell division</keyword>
<dbReference type="Pfam" id="PF06136">
    <property type="entry name" value="SOK"/>
    <property type="match status" value="1"/>
</dbReference>
<dbReference type="GO" id="GO:0090708">
    <property type="term" value="P:specification of plant organ axis polarity"/>
    <property type="evidence" value="ECO:0007669"/>
    <property type="project" value="UniProtKB-ARBA"/>
</dbReference>
<evidence type="ECO:0000256" key="8">
    <source>
        <dbReference type="ARBA" id="ARBA00046534"/>
    </source>
</evidence>
<organism evidence="11 12">
    <name type="scientific">Acorus calamus</name>
    <name type="common">Sweet flag</name>
    <dbReference type="NCBI Taxonomy" id="4465"/>
    <lineage>
        <taxon>Eukaryota</taxon>
        <taxon>Viridiplantae</taxon>
        <taxon>Streptophyta</taxon>
        <taxon>Embryophyta</taxon>
        <taxon>Tracheophyta</taxon>
        <taxon>Spermatophyta</taxon>
        <taxon>Magnoliopsida</taxon>
        <taxon>Liliopsida</taxon>
        <taxon>Acoraceae</taxon>
        <taxon>Acorus</taxon>
    </lineage>
</organism>
<sequence length="436" mass="49322">MEVGVRARRSRETSPDRVKLYMQPKIKPFRKVKIVYYLCRNGQLEHPHFIEVSHLPNQQLRLKDVMDRLTILRGRGMPSLFSWSCKRTYKNGYVWNDLTENDVIHPTEGGAEYVLKGSEIIEGCSERFQQLQITQRPQNPEPIFKRKSNITLRGRNFPAEMEDEENDTDEFEEDEEEEEKPNHSCYNTPYSRCSRGVSTDEIETTHNNNNNNNKSSQNTQAEINLDSSSSSPPSSSSTASDKTHITNTDKTNEKSKRFEEEGDPAEPEPGSTSRNSVLLHLIACGSVAASKGKNAILSRPSPNNSGRKSAGSLHRGLLCRIANKAAEGGGVDGVDEEEINYMSENPRFGCPQLEEKEYFSGSIVEAMSNDSHRVSAEPCLKKSSSYNEERSLKSGIGKEVMMEEEEEEEKVEEKNVKGRCIPRKRFSVCKQTNKKQ</sequence>
<proteinExistence type="inferred from homology"/>
<evidence type="ECO:0000259" key="10">
    <source>
        <dbReference type="Pfam" id="PF06136"/>
    </source>
</evidence>
<name>A0AAV9E5N0_ACOCL</name>
<keyword evidence="2" id="KW-0217">Developmental protein</keyword>
<feature type="region of interest" description="Disordered" evidence="9">
    <location>
        <begin position="135"/>
        <end position="274"/>
    </location>
</feature>
<comment type="subunit">
    <text evidence="8">Homodimer. Forms long polymer filaments with other SOKs proteins polymers (e.g. SOK1, SOK2, SOK3 and SOK4) crucial for polar localization and biological activity. Binds to ANGUSTIFOLIA (AN).</text>
</comment>
<keyword evidence="12" id="KW-1185">Reference proteome</keyword>
<dbReference type="GO" id="GO:2000067">
    <property type="term" value="P:regulation of root morphogenesis"/>
    <property type="evidence" value="ECO:0007669"/>
    <property type="project" value="UniProtKB-ARBA"/>
</dbReference>
<dbReference type="EMBL" id="JAUJYO010000009">
    <property type="protein sequence ID" value="KAK1309013.1"/>
    <property type="molecule type" value="Genomic_DNA"/>
</dbReference>
<evidence type="ECO:0000256" key="2">
    <source>
        <dbReference type="ARBA" id="ARBA00022473"/>
    </source>
</evidence>
<dbReference type="InterPro" id="IPR048351">
    <property type="entry name" value="SOK_DIX"/>
</dbReference>
<accession>A0AAV9E5N0</accession>
<dbReference type="Proteomes" id="UP001180020">
    <property type="component" value="Unassembled WGS sequence"/>
</dbReference>
<feature type="compositionally biased region" description="Basic and acidic residues" evidence="9">
    <location>
        <begin position="250"/>
        <end position="259"/>
    </location>
</feature>
<dbReference type="GO" id="GO:0051258">
    <property type="term" value="P:protein polymerization"/>
    <property type="evidence" value="ECO:0007669"/>
    <property type="project" value="UniProtKB-ARBA"/>
</dbReference>
<dbReference type="GO" id="GO:0005886">
    <property type="term" value="C:plasma membrane"/>
    <property type="evidence" value="ECO:0007669"/>
    <property type="project" value="UniProtKB-SubCell"/>
</dbReference>
<dbReference type="PANTHER" id="PTHR31083">
    <property type="entry name" value="UPSTREAM OF FLC PROTEIN (DUF966)"/>
    <property type="match status" value="1"/>
</dbReference>
<dbReference type="InterPro" id="IPR021182">
    <property type="entry name" value="SOK_magnoliopsida"/>
</dbReference>
<reference evidence="11" key="1">
    <citation type="journal article" date="2023" name="Nat. Commun.">
        <title>Diploid and tetraploid genomes of Acorus and the evolution of monocots.</title>
        <authorList>
            <person name="Ma L."/>
            <person name="Liu K.W."/>
            <person name="Li Z."/>
            <person name="Hsiao Y.Y."/>
            <person name="Qi Y."/>
            <person name="Fu T."/>
            <person name="Tang G.D."/>
            <person name="Zhang D."/>
            <person name="Sun W.H."/>
            <person name="Liu D.K."/>
            <person name="Li Y."/>
            <person name="Chen G.Z."/>
            <person name="Liu X.D."/>
            <person name="Liao X.Y."/>
            <person name="Jiang Y.T."/>
            <person name="Yu X."/>
            <person name="Hao Y."/>
            <person name="Huang J."/>
            <person name="Zhao X.W."/>
            <person name="Ke S."/>
            <person name="Chen Y.Y."/>
            <person name="Wu W.L."/>
            <person name="Hsu J.L."/>
            <person name="Lin Y.F."/>
            <person name="Huang M.D."/>
            <person name="Li C.Y."/>
            <person name="Huang L."/>
            <person name="Wang Z.W."/>
            <person name="Zhao X."/>
            <person name="Zhong W.Y."/>
            <person name="Peng D.H."/>
            <person name="Ahmad S."/>
            <person name="Lan S."/>
            <person name="Zhang J.S."/>
            <person name="Tsai W.C."/>
            <person name="Van de Peer Y."/>
            <person name="Liu Z.J."/>
        </authorList>
    </citation>
    <scope>NUCLEOTIDE SEQUENCE</scope>
    <source>
        <strain evidence="11">CP</strain>
    </source>
</reference>
<dbReference type="PANTHER" id="PTHR31083:SF18">
    <property type="entry name" value="PROTEIN SOSEKI 2"/>
    <property type="match status" value="1"/>
</dbReference>
<evidence type="ECO:0000256" key="1">
    <source>
        <dbReference type="ARBA" id="ARBA00004413"/>
    </source>
</evidence>
<evidence type="ECO:0000256" key="9">
    <source>
        <dbReference type="SAM" id="MobiDB-lite"/>
    </source>
</evidence>
<evidence type="ECO:0000313" key="11">
    <source>
        <dbReference type="EMBL" id="KAK1309013.1"/>
    </source>
</evidence>
<keyword evidence="3" id="KW-1003">Cell membrane</keyword>
<protein>
    <recommendedName>
        <fullName evidence="10">SOSEKI DIX-like domain-containing protein</fullName>
    </recommendedName>
</protein>
<keyword evidence="6" id="KW-0131">Cell cycle</keyword>
<dbReference type="AlphaFoldDB" id="A0AAV9E5N0"/>
<dbReference type="GO" id="GO:0051301">
    <property type="term" value="P:cell division"/>
    <property type="evidence" value="ECO:0007669"/>
    <property type="project" value="UniProtKB-KW"/>
</dbReference>
<feature type="compositionally biased region" description="Polar residues" evidence="9">
    <location>
        <begin position="214"/>
        <end position="226"/>
    </location>
</feature>
<evidence type="ECO:0000256" key="3">
    <source>
        <dbReference type="ARBA" id="ARBA00022475"/>
    </source>
</evidence>
<dbReference type="PIRSF" id="PIRSF031043">
    <property type="entry name" value="UCP031043"/>
    <property type="match status" value="1"/>
</dbReference>
<keyword evidence="5" id="KW-0472">Membrane</keyword>
<comment type="caution">
    <text evidence="11">The sequence shown here is derived from an EMBL/GenBank/DDBJ whole genome shotgun (WGS) entry which is preliminary data.</text>
</comment>
<feature type="compositionally biased region" description="Acidic residues" evidence="9">
    <location>
        <begin position="160"/>
        <end position="179"/>
    </location>
</feature>
<comment type="similarity">
    <text evidence="7">Belongs to the SOSEKI family.</text>
</comment>
<feature type="domain" description="SOSEKI DIX-like" evidence="10">
    <location>
        <begin position="32"/>
        <end position="121"/>
    </location>
</feature>
<comment type="subcellular location">
    <subcellularLocation>
        <location evidence="1">Cell membrane</location>
        <topology evidence="1">Peripheral membrane protein</topology>
        <orientation evidence="1">Cytoplasmic side</orientation>
    </subcellularLocation>
</comment>
<feature type="compositionally biased region" description="Low complexity" evidence="9">
    <location>
        <begin position="227"/>
        <end position="237"/>
    </location>
</feature>
<evidence type="ECO:0000256" key="5">
    <source>
        <dbReference type="ARBA" id="ARBA00023136"/>
    </source>
</evidence>
<evidence type="ECO:0000256" key="7">
    <source>
        <dbReference type="ARBA" id="ARBA00024211"/>
    </source>
</evidence>
<dbReference type="InterPro" id="IPR010369">
    <property type="entry name" value="SOK"/>
</dbReference>
<dbReference type="GO" id="GO:0051302">
    <property type="term" value="P:regulation of cell division"/>
    <property type="evidence" value="ECO:0007669"/>
    <property type="project" value="UniProtKB-ARBA"/>
</dbReference>